<comment type="caution">
    <text evidence="2">The sequence shown here is derived from an EMBL/GenBank/DDBJ whole genome shotgun (WGS) entry which is preliminary data.</text>
</comment>
<dbReference type="Proteomes" id="UP001239909">
    <property type="component" value="Unassembled WGS sequence"/>
</dbReference>
<evidence type="ECO:0000313" key="3">
    <source>
        <dbReference type="Proteomes" id="UP001239909"/>
    </source>
</evidence>
<evidence type="ECO:0000313" key="2">
    <source>
        <dbReference type="EMBL" id="GMG82064.1"/>
    </source>
</evidence>
<feature type="signal peptide" evidence="1">
    <location>
        <begin position="1"/>
        <end position="22"/>
    </location>
</feature>
<organism evidence="2 3">
    <name type="scientific">Paralimibaculum aggregatum</name>
    <dbReference type="NCBI Taxonomy" id="3036245"/>
    <lineage>
        <taxon>Bacteria</taxon>
        <taxon>Pseudomonadati</taxon>
        <taxon>Pseudomonadota</taxon>
        <taxon>Alphaproteobacteria</taxon>
        <taxon>Rhodobacterales</taxon>
        <taxon>Paracoccaceae</taxon>
        <taxon>Paralimibaculum</taxon>
    </lineage>
</organism>
<dbReference type="EMBL" id="BSYI01000007">
    <property type="protein sequence ID" value="GMG82064.1"/>
    <property type="molecule type" value="Genomic_DNA"/>
</dbReference>
<reference evidence="2 3" key="1">
    <citation type="submission" date="2023-04" db="EMBL/GenBank/DDBJ databases">
        <title>Marinoamorphus aggregata gen. nov., sp. Nov., isolate from tissue of brittle star Ophioplocus japonicus.</title>
        <authorList>
            <person name="Kawano K."/>
            <person name="Sawayama S."/>
            <person name="Nakagawa S."/>
        </authorList>
    </citation>
    <scope>NUCLEOTIDE SEQUENCE [LARGE SCALE GENOMIC DNA]</scope>
    <source>
        <strain evidence="2 3">NKW23</strain>
    </source>
</reference>
<sequence>MRWRLVTAVVIGCVLAVPGVRAAEPGPAPRGPQAVAAIGPVTKLRMPRYVSLNARTINLRRGPGLDYRIDFEFHAKGLPVRVIDEYGHWRRVVDSEGDDGWVYHALLSGRRTVQVTAEGVLMRRRPVGLTEATDCRALAALPEDAAACAEQGAIAELLACQRFWCLVGAAGREGWVPKSAVWGVDPEEVFED</sequence>
<evidence type="ECO:0008006" key="4">
    <source>
        <dbReference type="Google" id="ProtNLM"/>
    </source>
</evidence>
<accession>A0ABQ6LN53</accession>
<keyword evidence="3" id="KW-1185">Reference proteome</keyword>
<proteinExistence type="predicted"/>
<feature type="chain" id="PRO_5045322227" description="SH3-like domain-containing protein" evidence="1">
    <location>
        <begin position="23"/>
        <end position="192"/>
    </location>
</feature>
<dbReference type="InterPro" id="IPR010466">
    <property type="entry name" value="DUF1058"/>
</dbReference>
<protein>
    <recommendedName>
        <fullName evidence="4">SH3-like domain-containing protein</fullName>
    </recommendedName>
</protein>
<dbReference type="Gene3D" id="2.30.30.40">
    <property type="entry name" value="SH3 Domains"/>
    <property type="match status" value="1"/>
</dbReference>
<gene>
    <name evidence="2" type="ORF">LNKW23_12770</name>
</gene>
<dbReference type="Pfam" id="PF06347">
    <property type="entry name" value="SH3_4"/>
    <property type="match status" value="2"/>
</dbReference>
<evidence type="ECO:0000256" key="1">
    <source>
        <dbReference type="SAM" id="SignalP"/>
    </source>
</evidence>
<keyword evidence="1" id="KW-0732">Signal</keyword>
<dbReference type="RefSeq" id="WP_285670809.1">
    <property type="nucleotide sequence ID" value="NZ_BSYI01000007.1"/>
</dbReference>
<name>A0ABQ6LN53_9RHOB</name>